<organism evidence="1 2">
    <name type="scientific">Marinobacter similis</name>
    <dbReference type="NCBI Taxonomy" id="1420916"/>
    <lineage>
        <taxon>Bacteria</taxon>
        <taxon>Pseudomonadati</taxon>
        <taxon>Pseudomonadota</taxon>
        <taxon>Gammaproteobacteria</taxon>
        <taxon>Pseudomonadales</taxon>
        <taxon>Marinobacteraceae</taxon>
        <taxon>Marinobacter</taxon>
    </lineage>
</organism>
<name>W5YUF1_9GAMM</name>
<sequence length="77" mass="8316">MNNDAGNPLLVIPVSLDDETSLYTYTAGFLTEGEYTVSYSCQTDDNETDEAIEFFGDQNVTVTAGETAQAETIPLTP</sequence>
<reference evidence="1 2" key="1">
    <citation type="journal article" date="2014" name="Genome Announc.">
        <title>Draft Genome Sequences of Marinobacter similis A3d10T and Marinobacter salarius R9SW1T.</title>
        <authorList>
            <person name="Ivanova E.P."/>
            <person name="Ng H.J."/>
            <person name="Webb H.K."/>
            <person name="Feng G."/>
            <person name="Oshima K."/>
            <person name="Hattori M."/>
            <person name="Ohkuma M."/>
            <person name="Sergeev A.F."/>
            <person name="Mikhailov V.V."/>
            <person name="Crawford R.J."/>
            <person name="Sawabe T."/>
        </authorList>
    </citation>
    <scope>NUCLEOTIDE SEQUENCE [LARGE SCALE GENOMIC DNA]</scope>
    <source>
        <strain evidence="1 2">A3d10</strain>
    </source>
</reference>
<proteinExistence type="predicted"/>
<dbReference type="EMBL" id="CP007151">
    <property type="protein sequence ID" value="AHI30113.1"/>
    <property type="molecule type" value="Genomic_DNA"/>
</dbReference>
<evidence type="ECO:0000313" key="2">
    <source>
        <dbReference type="Proteomes" id="UP000061489"/>
    </source>
</evidence>
<keyword evidence="2" id="KW-1185">Reference proteome</keyword>
<evidence type="ECO:0000313" key="1">
    <source>
        <dbReference type="EMBL" id="AHI30113.1"/>
    </source>
</evidence>
<dbReference type="RefSeq" id="WP_236744021.1">
    <property type="nucleotide sequence ID" value="NZ_CP007151.1"/>
</dbReference>
<dbReference type="Proteomes" id="UP000061489">
    <property type="component" value="Chromosome"/>
</dbReference>
<dbReference type="AlphaFoldDB" id="W5YUF1"/>
<accession>W5YUF1</accession>
<dbReference type="STRING" id="1420916.AU14_11960"/>
<protein>
    <submittedName>
        <fullName evidence="1">Uncharacterized protein</fullName>
    </submittedName>
</protein>
<gene>
    <name evidence="1" type="ORF">AU14_11960</name>
</gene>
<dbReference type="KEGG" id="msx:AU14_11960"/>
<dbReference type="HOGENOM" id="CLU_2633941_0_0_6"/>